<dbReference type="PANTHER" id="PTHR30595:SF6">
    <property type="entry name" value="SCHLAFEN ALBA-2 DOMAIN-CONTAINING PROTEIN"/>
    <property type="match status" value="1"/>
</dbReference>
<dbReference type="InterPro" id="IPR049514">
    <property type="entry name" value="Fic-like_C"/>
</dbReference>
<dbReference type="Gene3D" id="3.30.565.60">
    <property type="match status" value="1"/>
</dbReference>
<organism evidence="4 5">
    <name type="scientific">Candidatus Cryosericum terrychapinii</name>
    <dbReference type="NCBI Taxonomy" id="2290919"/>
    <lineage>
        <taxon>Bacteria</taxon>
        <taxon>Pseudomonadati</taxon>
        <taxon>Caldisericota/Cryosericota group</taxon>
        <taxon>Candidatus Cryosericota</taxon>
        <taxon>Candidatus Cryosericia</taxon>
        <taxon>Candidatus Cryosericales</taxon>
        <taxon>Candidatus Cryosericaceae</taxon>
        <taxon>Candidatus Cryosericum</taxon>
    </lineage>
</organism>
<dbReference type="RefSeq" id="WP_119089459.1">
    <property type="nucleotide sequence ID" value="NZ_QXIS01000033.1"/>
</dbReference>
<keyword evidence="5" id="KW-1185">Reference proteome</keyword>
<dbReference type="InterPro" id="IPR007421">
    <property type="entry name" value="Schlafen_AlbA_2_dom"/>
</dbReference>
<dbReference type="PANTHER" id="PTHR30595">
    <property type="entry name" value="GLPR-RELATED TRANSCRIPTIONAL REPRESSOR"/>
    <property type="match status" value="1"/>
</dbReference>
<evidence type="ECO:0000259" key="3">
    <source>
        <dbReference type="Pfam" id="PF21247"/>
    </source>
</evidence>
<feature type="region of interest" description="Disordered" evidence="1">
    <location>
        <begin position="449"/>
        <end position="477"/>
    </location>
</feature>
<feature type="domain" description="Filamentation induced by cAMP protein Fic-like C-terminal" evidence="3">
    <location>
        <begin position="400"/>
        <end position="461"/>
    </location>
</feature>
<dbReference type="Pfam" id="PF21247">
    <property type="entry name" value="Fic-like_C"/>
    <property type="match status" value="1"/>
</dbReference>
<proteinExistence type="predicted"/>
<name>A0A398CSX3_9BACT</name>
<dbReference type="EMBL" id="QXIS01000033">
    <property type="protein sequence ID" value="RIE05715.1"/>
    <property type="molecule type" value="Genomic_DNA"/>
</dbReference>
<dbReference type="AlphaFoldDB" id="A0A398CSX3"/>
<evidence type="ECO:0000313" key="4">
    <source>
        <dbReference type="EMBL" id="RIE05715.1"/>
    </source>
</evidence>
<evidence type="ECO:0000313" key="5">
    <source>
        <dbReference type="Proteomes" id="UP000266328"/>
    </source>
</evidence>
<dbReference type="Pfam" id="PF04326">
    <property type="entry name" value="SLFN_AlbA_2"/>
    <property type="match status" value="1"/>
</dbReference>
<dbReference type="InterPro" id="IPR038461">
    <property type="entry name" value="Schlafen_AlbA_2_dom_sf"/>
</dbReference>
<dbReference type="InterPro" id="IPR038475">
    <property type="entry name" value="RecG_C_sf"/>
</dbReference>
<evidence type="ECO:0000256" key="1">
    <source>
        <dbReference type="SAM" id="MobiDB-lite"/>
    </source>
</evidence>
<dbReference type="Pfam" id="PF13749">
    <property type="entry name" value="HATPase_c_4"/>
    <property type="match status" value="1"/>
</dbReference>
<feature type="domain" description="Schlafen AlbA-2" evidence="2">
    <location>
        <begin position="14"/>
        <end position="117"/>
    </location>
</feature>
<sequence>MTAADLAILLQEGEGVTLEYKEALSDSFARELVAFANTVGGRILLGVRDDGTVRGIADSNRLRAQIQDIARNCDPPIKILLQRIGEVTAVTVRESDAKPVQCSDGFFVRQGAMSQKLSREEIRDLFQQVGAIRFDSSICTRFRYPDDFDPDKFSDWLRKSTISQGGSVEDILVNIEAAERSGGKLLFHNAGVLFFAREPRRFFNQAYVTCLLFMGTSKVHILDRKDFAGGVVADIEDSLRFIERNTRTAYRIEKLQREEIPEYPVAALREAITNAVMHRDWFIEGANVFVEIYEDRIEISSPGGLPKGMLPEDLGSKSVRRNPLIADLLHRIAFIEKAGTGIRRMREGAREQGYPEPVFAMDGFFTAVFRPIVAVAGHEEAHETVESAPQVGTKSGPSRDQVRILDKCLQDSSIGELLVLAGRTNRTKFRDQVINPLISAGLIEMTIPDKPRSSKQRYRTTATGRSILENSDKESQS</sequence>
<dbReference type="Gene3D" id="3.30.950.30">
    <property type="entry name" value="Schlafen, AAA domain"/>
    <property type="match status" value="1"/>
</dbReference>
<dbReference type="Proteomes" id="UP000266328">
    <property type="component" value="Unassembled WGS sequence"/>
</dbReference>
<protein>
    <submittedName>
        <fullName evidence="4">Transcriptional regulator</fullName>
    </submittedName>
</protein>
<comment type="caution">
    <text evidence="4">The sequence shown here is derived from an EMBL/GenBank/DDBJ whole genome shotgun (WGS) entry which is preliminary data.</text>
</comment>
<reference evidence="4 5" key="1">
    <citation type="submission" date="2018-09" db="EMBL/GenBank/DDBJ databases">
        <title>Discovery and Ecogenomic Context for Candidatus Cryosericales, a Global Caldiserica Order Active in Thawing Permafrost.</title>
        <authorList>
            <person name="Martinez M.A."/>
            <person name="Woodcroft B.J."/>
            <person name="Ignacio Espinoza J.C."/>
            <person name="Zayed A."/>
            <person name="Singleton C.M."/>
            <person name="Boyd J."/>
            <person name="Li Y.-F."/>
            <person name="Purvine S."/>
            <person name="Maughan H."/>
            <person name="Hodgkins S.B."/>
            <person name="Anderson D."/>
            <person name="Sederholm M."/>
            <person name="Temperton B."/>
            <person name="Saleska S.R."/>
            <person name="Tyson G.W."/>
            <person name="Rich V.I."/>
        </authorList>
    </citation>
    <scope>NUCLEOTIDE SEQUENCE [LARGE SCALE GENOMIC DNA]</scope>
    <source>
        <strain evidence="4 5">SMC7</strain>
    </source>
</reference>
<gene>
    <name evidence="4" type="ORF">SMC7_06055</name>
</gene>
<accession>A0A398CSX3</accession>
<evidence type="ECO:0000259" key="2">
    <source>
        <dbReference type="Pfam" id="PF04326"/>
    </source>
</evidence>
<dbReference type="OrthoDB" id="9789524at2"/>